<dbReference type="GO" id="GO:0016787">
    <property type="term" value="F:hydrolase activity"/>
    <property type="evidence" value="ECO:0007669"/>
    <property type="project" value="UniProtKB-KW"/>
</dbReference>
<dbReference type="PANTHER" id="PTHR43540:SF1">
    <property type="entry name" value="ISOCHORISMATASE HYDROLASE"/>
    <property type="match status" value="1"/>
</dbReference>
<evidence type="ECO:0000259" key="2">
    <source>
        <dbReference type="Pfam" id="PF00857"/>
    </source>
</evidence>
<evidence type="ECO:0000256" key="1">
    <source>
        <dbReference type="ARBA" id="ARBA00022801"/>
    </source>
</evidence>
<keyword evidence="4" id="KW-1185">Reference proteome</keyword>
<dbReference type="Proteomes" id="UP000318801">
    <property type="component" value="Unassembled WGS sequence"/>
</dbReference>
<dbReference type="InterPro" id="IPR000868">
    <property type="entry name" value="Isochorismatase-like_dom"/>
</dbReference>
<dbReference type="Pfam" id="PF00857">
    <property type="entry name" value="Isochorismatase"/>
    <property type="match status" value="1"/>
</dbReference>
<keyword evidence="1 3" id="KW-0378">Hydrolase</keyword>
<name>A0A506U6A2_9HYPH</name>
<comment type="caution">
    <text evidence="3">The sequence shown here is derived from an EMBL/GenBank/DDBJ whole genome shotgun (WGS) entry which is preliminary data.</text>
</comment>
<dbReference type="InterPro" id="IPR050272">
    <property type="entry name" value="Isochorismatase-like_hydrls"/>
</dbReference>
<dbReference type="OrthoDB" id="9807387at2"/>
<reference evidence="3 4" key="1">
    <citation type="submission" date="2019-06" db="EMBL/GenBank/DDBJ databases">
        <authorList>
            <person name="Li M."/>
        </authorList>
    </citation>
    <scope>NUCLEOTIDE SEQUENCE [LARGE SCALE GENOMIC DNA]</scope>
    <source>
        <strain evidence="3 4">BGMRC2036</strain>
    </source>
</reference>
<dbReference type="EMBL" id="VHLG01000012">
    <property type="protein sequence ID" value="TPW28631.1"/>
    <property type="molecule type" value="Genomic_DNA"/>
</dbReference>
<dbReference type="AlphaFoldDB" id="A0A506U6A2"/>
<dbReference type="CDD" id="cd00431">
    <property type="entry name" value="cysteine_hydrolases"/>
    <property type="match status" value="1"/>
</dbReference>
<feature type="domain" description="Isochorismatase-like" evidence="2">
    <location>
        <begin position="14"/>
        <end position="190"/>
    </location>
</feature>
<dbReference type="SUPFAM" id="SSF52499">
    <property type="entry name" value="Isochorismatase-like hydrolases"/>
    <property type="match status" value="1"/>
</dbReference>
<dbReference type="Gene3D" id="3.40.50.850">
    <property type="entry name" value="Isochorismatase-like"/>
    <property type="match status" value="1"/>
</dbReference>
<organism evidence="3 4">
    <name type="scientific">Martelella alba</name>
    <dbReference type="NCBI Taxonomy" id="2590451"/>
    <lineage>
        <taxon>Bacteria</taxon>
        <taxon>Pseudomonadati</taxon>
        <taxon>Pseudomonadota</taxon>
        <taxon>Alphaproteobacteria</taxon>
        <taxon>Hyphomicrobiales</taxon>
        <taxon>Aurantimonadaceae</taxon>
        <taxon>Martelella</taxon>
    </lineage>
</organism>
<evidence type="ECO:0000313" key="3">
    <source>
        <dbReference type="EMBL" id="TPW28631.1"/>
    </source>
</evidence>
<dbReference type="PANTHER" id="PTHR43540">
    <property type="entry name" value="PEROXYUREIDOACRYLATE/UREIDOACRYLATE AMIDOHYDROLASE-RELATED"/>
    <property type="match status" value="1"/>
</dbReference>
<proteinExistence type="predicted"/>
<evidence type="ECO:0000313" key="4">
    <source>
        <dbReference type="Proteomes" id="UP000318801"/>
    </source>
</evidence>
<accession>A0A506U6A2</accession>
<sequence length="212" mass="23240">MLMRRDAPYEKGATALLLVDMQRIWLVPGADPHHPERGADHYFYRMAASETVPNAITLVKAARAAGVEVLHTIIQSLTEDGRDRSLDHKLTPIHIPPSLEDGLPLPELMPAGDEIMLPKTSSGVFNSTNIDYILKNLGIRQLIIFGIMTDQCVDMAVRDAADRGYYVTCVTDACMTATPERQAAGLAAFSGYCWQADTKTVVERLNALGKGE</sequence>
<protein>
    <submittedName>
        <fullName evidence="3">Cysteine hydrolase</fullName>
    </submittedName>
</protein>
<gene>
    <name evidence="3" type="ORF">FJU08_16945</name>
</gene>
<dbReference type="InterPro" id="IPR036380">
    <property type="entry name" value="Isochorismatase-like_sf"/>
</dbReference>